<dbReference type="PANTHER" id="PTHR14614">
    <property type="entry name" value="HEPATOCELLULAR CARCINOMA-ASSOCIATED ANTIGEN"/>
    <property type="match status" value="1"/>
</dbReference>
<dbReference type="CDD" id="cd02440">
    <property type="entry name" value="AdoMet_MTases"/>
    <property type="match status" value="1"/>
</dbReference>
<dbReference type="Pfam" id="PF10294">
    <property type="entry name" value="Methyltransf_16"/>
    <property type="match status" value="1"/>
</dbReference>
<protein>
    <recommendedName>
        <fullName evidence="2">Calmodulin-lysine N-methyltransferase</fullName>
    </recommendedName>
</protein>
<dbReference type="InterPro" id="IPR029063">
    <property type="entry name" value="SAM-dependent_MTases_sf"/>
</dbReference>
<dbReference type="EMBL" id="HBIU01009234">
    <property type="protein sequence ID" value="CAE0625094.1"/>
    <property type="molecule type" value="Transcribed_RNA"/>
</dbReference>
<dbReference type="AlphaFoldDB" id="A0A6V1NQF2"/>
<gene>
    <name evidence="1" type="ORF">HAKA00212_LOCUS3762</name>
</gene>
<dbReference type="SUPFAM" id="SSF53335">
    <property type="entry name" value="S-adenosyl-L-methionine-dependent methyltransferases"/>
    <property type="match status" value="1"/>
</dbReference>
<dbReference type="PANTHER" id="PTHR14614:SF97">
    <property type="entry name" value="S-ADENOSYL-L-METHIONINE-DEPENDENT METHYLTRANSFERASES SUPERFAMILY PROTEIN"/>
    <property type="match status" value="1"/>
</dbReference>
<name>A0A6V1NQF2_HETAK</name>
<dbReference type="Gene3D" id="3.40.50.150">
    <property type="entry name" value="Vaccinia Virus protein VP39"/>
    <property type="match status" value="1"/>
</dbReference>
<organism evidence="1">
    <name type="scientific">Heterosigma akashiwo</name>
    <name type="common">Chromophytic alga</name>
    <name type="synonym">Heterosigma carterae</name>
    <dbReference type="NCBI Taxonomy" id="2829"/>
    <lineage>
        <taxon>Eukaryota</taxon>
        <taxon>Sar</taxon>
        <taxon>Stramenopiles</taxon>
        <taxon>Ochrophyta</taxon>
        <taxon>Raphidophyceae</taxon>
        <taxon>Chattonellales</taxon>
        <taxon>Chattonellaceae</taxon>
        <taxon>Heterosigma</taxon>
    </lineage>
</organism>
<proteinExistence type="predicted"/>
<accession>A0A6V1NQF2</accession>
<evidence type="ECO:0000313" key="1">
    <source>
        <dbReference type="EMBL" id="CAE0625094.1"/>
    </source>
</evidence>
<sequence>MAEIDAPITLTGLFGADSDESSKEEDFEEVYEEQRIEVGGQSIFIRQFSFHPKNANRIWKGTLVTADFMNQLANRVPGLKERRFLELGSATGVLAISMRKNGFTSITTSDYDDLQIQENIDHNCLLNGIEPKLHFIGHTWGEALPRELENQEFDYIIASDILLYVDSYPSLVTTLCKLMEGKSTLTMIMSWQRRMKESNTFFQLMERAGFVITDEGRRIYTICHGEQSSIAVGSVAQF</sequence>
<dbReference type="InterPro" id="IPR019410">
    <property type="entry name" value="Methyltransf_16"/>
</dbReference>
<reference evidence="1" key="1">
    <citation type="submission" date="2021-01" db="EMBL/GenBank/DDBJ databases">
        <authorList>
            <person name="Corre E."/>
            <person name="Pelletier E."/>
            <person name="Niang G."/>
            <person name="Scheremetjew M."/>
            <person name="Finn R."/>
            <person name="Kale V."/>
            <person name="Holt S."/>
            <person name="Cochrane G."/>
            <person name="Meng A."/>
            <person name="Brown T."/>
            <person name="Cohen L."/>
        </authorList>
    </citation>
    <scope>NUCLEOTIDE SEQUENCE</scope>
    <source>
        <strain evidence="1">CCMP3107</strain>
    </source>
</reference>
<evidence type="ECO:0008006" key="2">
    <source>
        <dbReference type="Google" id="ProtNLM"/>
    </source>
</evidence>